<protein>
    <submittedName>
        <fullName evidence="2">Uncharacterized protein</fullName>
    </submittedName>
</protein>
<feature type="signal peptide" evidence="1">
    <location>
        <begin position="1"/>
        <end position="18"/>
    </location>
</feature>
<proteinExistence type="predicted"/>
<comment type="caution">
    <text evidence="2">The sequence shown here is derived from an EMBL/GenBank/DDBJ whole genome shotgun (WGS) entry which is preliminary data.</text>
</comment>
<feature type="chain" id="PRO_5040305342" evidence="1">
    <location>
        <begin position="19"/>
        <end position="99"/>
    </location>
</feature>
<dbReference type="Proteomes" id="UP001153269">
    <property type="component" value="Unassembled WGS sequence"/>
</dbReference>
<reference evidence="2" key="1">
    <citation type="submission" date="2020-03" db="EMBL/GenBank/DDBJ databases">
        <authorList>
            <person name="Weist P."/>
        </authorList>
    </citation>
    <scope>NUCLEOTIDE SEQUENCE</scope>
</reference>
<keyword evidence="3" id="KW-1185">Reference proteome</keyword>
<gene>
    <name evidence="2" type="ORF">PLEPLA_LOCUS6044</name>
</gene>
<evidence type="ECO:0000256" key="1">
    <source>
        <dbReference type="SAM" id="SignalP"/>
    </source>
</evidence>
<organism evidence="2 3">
    <name type="scientific">Pleuronectes platessa</name>
    <name type="common">European plaice</name>
    <dbReference type="NCBI Taxonomy" id="8262"/>
    <lineage>
        <taxon>Eukaryota</taxon>
        <taxon>Metazoa</taxon>
        <taxon>Chordata</taxon>
        <taxon>Craniata</taxon>
        <taxon>Vertebrata</taxon>
        <taxon>Euteleostomi</taxon>
        <taxon>Actinopterygii</taxon>
        <taxon>Neopterygii</taxon>
        <taxon>Teleostei</taxon>
        <taxon>Neoteleostei</taxon>
        <taxon>Acanthomorphata</taxon>
        <taxon>Carangaria</taxon>
        <taxon>Pleuronectiformes</taxon>
        <taxon>Pleuronectoidei</taxon>
        <taxon>Pleuronectidae</taxon>
        <taxon>Pleuronectes</taxon>
    </lineage>
</organism>
<dbReference type="EMBL" id="CADEAL010000313">
    <property type="protein sequence ID" value="CAB1418221.1"/>
    <property type="molecule type" value="Genomic_DNA"/>
</dbReference>
<evidence type="ECO:0000313" key="2">
    <source>
        <dbReference type="EMBL" id="CAB1418221.1"/>
    </source>
</evidence>
<dbReference type="AlphaFoldDB" id="A0A9N7TSA1"/>
<evidence type="ECO:0000313" key="3">
    <source>
        <dbReference type="Proteomes" id="UP001153269"/>
    </source>
</evidence>
<accession>A0A9N7TSA1</accession>
<sequence>MFSLFMLISASCTRYELGVWEPQTQPRRVSGERQTEREVKLFVEVSARSGFNLRLHEIVDEEKREKGQKQRDVPANWMFILSLVFSGVSSYLDDNRTIW</sequence>
<keyword evidence="1" id="KW-0732">Signal</keyword>
<name>A0A9N7TSA1_PLEPL</name>